<protein>
    <submittedName>
        <fullName evidence="1">DUF1353 domain-containing protein</fullName>
    </submittedName>
</protein>
<dbReference type="AlphaFoldDB" id="A0A4R4KA30"/>
<comment type="caution">
    <text evidence="1">The sequence shown here is derived from an EMBL/GenBank/DDBJ whole genome shotgun (WGS) entry which is preliminary data.</text>
</comment>
<dbReference type="Proteomes" id="UP000295706">
    <property type="component" value="Unassembled WGS sequence"/>
</dbReference>
<proteinExistence type="predicted"/>
<gene>
    <name evidence="1" type="ORF">EZE20_11970</name>
</gene>
<accession>A0A4R4KA30</accession>
<keyword evidence="2" id="KW-1185">Reference proteome</keyword>
<evidence type="ECO:0000313" key="1">
    <source>
        <dbReference type="EMBL" id="TDB64393.1"/>
    </source>
</evidence>
<evidence type="ECO:0000313" key="2">
    <source>
        <dbReference type="Proteomes" id="UP000295706"/>
    </source>
</evidence>
<dbReference type="RefSeq" id="WP_132117902.1">
    <property type="nucleotide sequence ID" value="NZ_SMJU01000007.1"/>
</dbReference>
<dbReference type="EMBL" id="SMJU01000007">
    <property type="protein sequence ID" value="TDB64393.1"/>
    <property type="molecule type" value="Genomic_DNA"/>
</dbReference>
<dbReference type="Pfam" id="PF07087">
    <property type="entry name" value="DUF1353"/>
    <property type="match status" value="1"/>
</dbReference>
<reference evidence="1 2" key="1">
    <citation type="submission" date="2019-02" db="EMBL/GenBank/DDBJ databases">
        <title>Arundinibacter roseus gen. nov., sp. nov., a new member of the family Cytophagaceae.</title>
        <authorList>
            <person name="Szuroczki S."/>
            <person name="Khayer B."/>
            <person name="Sproer C."/>
            <person name="Toumi M."/>
            <person name="Szabo A."/>
            <person name="Felfoldi T."/>
            <person name="Schumann P."/>
            <person name="Toth E."/>
        </authorList>
    </citation>
    <scope>NUCLEOTIDE SEQUENCE [LARGE SCALE GENOMIC DNA]</scope>
    <source>
        <strain evidence="1 2">DMA-k-7a</strain>
    </source>
</reference>
<name>A0A4R4KA30_9BACT</name>
<dbReference type="OrthoDB" id="88276at2"/>
<dbReference type="InterPro" id="IPR010767">
    <property type="entry name" value="Phage_CGC-2007_Cje0229"/>
</dbReference>
<organism evidence="1 2">
    <name type="scientific">Arundinibacter roseus</name>
    <dbReference type="NCBI Taxonomy" id="2070510"/>
    <lineage>
        <taxon>Bacteria</taxon>
        <taxon>Pseudomonadati</taxon>
        <taxon>Bacteroidota</taxon>
        <taxon>Cytophagia</taxon>
        <taxon>Cytophagales</taxon>
        <taxon>Spirosomataceae</taxon>
        <taxon>Arundinibacter</taxon>
    </lineage>
</organism>
<sequence length="129" mass="15219">MTHYPDIRFRKDIDNSKLDMFVVVEPCRVEIVGPRLSLVIPYGYKTDFASVPQWLWSIVPPHGRMTNAAVVHDFMYDNRVFETYLGPELARAFADRIFLRNMLASGVKPAQARMFYWAVRMFGARWWRE</sequence>